<protein>
    <submittedName>
        <fullName evidence="1">Uncharacterized protein MANES_06G126700</fullName>
    </submittedName>
</protein>
<accession>A0A2P2M985</accession>
<dbReference type="EMBL" id="GGEC01046304">
    <property type="protein sequence ID" value="MBX26788.1"/>
    <property type="molecule type" value="Transcribed_RNA"/>
</dbReference>
<proteinExistence type="predicted"/>
<organism evidence="1">
    <name type="scientific">Rhizophora mucronata</name>
    <name type="common">Asiatic mangrove</name>
    <dbReference type="NCBI Taxonomy" id="61149"/>
    <lineage>
        <taxon>Eukaryota</taxon>
        <taxon>Viridiplantae</taxon>
        <taxon>Streptophyta</taxon>
        <taxon>Embryophyta</taxon>
        <taxon>Tracheophyta</taxon>
        <taxon>Spermatophyta</taxon>
        <taxon>Magnoliopsida</taxon>
        <taxon>eudicotyledons</taxon>
        <taxon>Gunneridae</taxon>
        <taxon>Pentapetalae</taxon>
        <taxon>rosids</taxon>
        <taxon>fabids</taxon>
        <taxon>Malpighiales</taxon>
        <taxon>Rhizophoraceae</taxon>
        <taxon>Rhizophora</taxon>
    </lineage>
</organism>
<dbReference type="AlphaFoldDB" id="A0A2P2M985"/>
<sequence length="76" mass="8677">MGNKSSLSLNPSICKRCHFLTVEFLPLFAIECLVEWNNLLRINHVNKCIPNIAFVLEVNWQVKKIISSSTMLINCS</sequence>
<reference evidence="1" key="1">
    <citation type="submission" date="2018-02" db="EMBL/GenBank/DDBJ databases">
        <title>Rhizophora mucronata_Transcriptome.</title>
        <authorList>
            <person name="Meera S.P."/>
            <person name="Sreeshan A."/>
            <person name="Augustine A."/>
        </authorList>
    </citation>
    <scope>NUCLEOTIDE SEQUENCE</scope>
    <source>
        <tissue evidence="1">Leaf</tissue>
    </source>
</reference>
<name>A0A2P2M985_RHIMU</name>
<evidence type="ECO:0000313" key="1">
    <source>
        <dbReference type="EMBL" id="MBX26788.1"/>
    </source>
</evidence>